<reference evidence="2" key="1">
    <citation type="submission" date="2016-10" db="EMBL/GenBank/DDBJ databases">
        <authorList>
            <person name="Varghese N."/>
            <person name="Submissions S."/>
        </authorList>
    </citation>
    <scope>NUCLEOTIDE SEQUENCE [LARGE SCALE GENOMIC DNA]</scope>
    <source>
        <strain evidence="2">DSM 17044</strain>
    </source>
</reference>
<keyword evidence="1" id="KW-0436">Ligase</keyword>
<protein>
    <submittedName>
        <fullName evidence="1">Gamma-glutamyl:cysteine ligase YbdK, ATP-grasp superfamily</fullName>
    </submittedName>
</protein>
<dbReference type="EMBL" id="FOAP01000001">
    <property type="protein sequence ID" value="SEK22488.1"/>
    <property type="molecule type" value="Genomic_DNA"/>
</dbReference>
<dbReference type="InterPro" id="IPR016602">
    <property type="entry name" value="UCP012666"/>
</dbReference>
<dbReference type="PIRSF" id="PIRSF012666">
    <property type="entry name" value="UCP012666"/>
    <property type="match status" value="1"/>
</dbReference>
<dbReference type="Proteomes" id="UP000182719">
    <property type="component" value="Unassembled WGS sequence"/>
</dbReference>
<keyword evidence="2" id="KW-1185">Reference proteome</keyword>
<dbReference type="AlphaFoldDB" id="A0A1H7F929"/>
<dbReference type="SUPFAM" id="SSF55931">
    <property type="entry name" value="Glutamine synthetase/guanido kinase"/>
    <property type="match status" value="1"/>
</dbReference>
<dbReference type="OrthoDB" id="240589at2"/>
<dbReference type="PANTHER" id="PTHR36510:SF3">
    <property type="entry name" value="CONSERVED PROTEIN"/>
    <property type="match status" value="1"/>
</dbReference>
<dbReference type="PANTHER" id="PTHR36510">
    <property type="entry name" value="GLUTAMATE--CYSTEINE LIGASE 2-RELATED"/>
    <property type="match status" value="1"/>
</dbReference>
<accession>A0A1H7F929</accession>
<organism evidence="1 2">
    <name type="scientific">Stigmatella aurantiaca</name>
    <dbReference type="NCBI Taxonomy" id="41"/>
    <lineage>
        <taxon>Bacteria</taxon>
        <taxon>Pseudomonadati</taxon>
        <taxon>Myxococcota</taxon>
        <taxon>Myxococcia</taxon>
        <taxon>Myxococcales</taxon>
        <taxon>Cystobacterineae</taxon>
        <taxon>Archangiaceae</taxon>
        <taxon>Stigmatella</taxon>
    </lineage>
</organism>
<sequence length="495" mass="54345">MGLAIEREEFSPEDHQRFARRLSECLEALRLVLRRPGFGEGPRTVGAELEMFLVDAAGFPLPVNQQVLGSTEDPRVTLEINRYNIECNLRPTALVGRPFTALRAEFEDAAAEVRRAAAAQGARVAVTGILPTLREADFGGAALTDKPRYRALSAALRRRKEAPFKVSISGEESLTLTWDDVTLEGANTSLQFHLRVAPAEFARMYNAAQLVTGPVLAVSTNSPLFLGRKLWDETRVALFRQALDDRGEPQGREFASHARVTFGHGWAREGLFELFAESVALHAPLLPVLGPQSPLESVARGQVPGLDELRLHHGTVWSWNRAIYDPQDGGHLRIEFRALPAGPSVVDMVANGALLLGLTLGLAGEMERLLPAMPFTHARGNFLRAAKQGMDAVMLWPTDKMPSPQPVPVVELVRQLLPVARKGLVEAGVEEAEADAMLALINARLEARITGASWQRRTLARLEAQMPRADALAAMLERYLQHAASGRPVHEWPLD</sequence>
<proteinExistence type="predicted"/>
<dbReference type="RefSeq" id="WP_075004358.1">
    <property type="nucleotide sequence ID" value="NZ_FOAP01000001.1"/>
</dbReference>
<dbReference type="Pfam" id="PF04107">
    <property type="entry name" value="GCS2"/>
    <property type="match status" value="1"/>
</dbReference>
<gene>
    <name evidence="1" type="ORF">SAMN05444354_10129</name>
</gene>
<name>A0A1H7F929_STIAU</name>
<dbReference type="Gene3D" id="3.30.590.20">
    <property type="match status" value="1"/>
</dbReference>
<evidence type="ECO:0000313" key="2">
    <source>
        <dbReference type="Proteomes" id="UP000182719"/>
    </source>
</evidence>
<dbReference type="InterPro" id="IPR050141">
    <property type="entry name" value="GCL_type2/YbdK_subfam"/>
</dbReference>
<evidence type="ECO:0000313" key="1">
    <source>
        <dbReference type="EMBL" id="SEK22488.1"/>
    </source>
</evidence>
<dbReference type="GO" id="GO:0016879">
    <property type="term" value="F:ligase activity, forming carbon-nitrogen bonds"/>
    <property type="evidence" value="ECO:0007669"/>
    <property type="project" value="TreeGrafter"/>
</dbReference>
<dbReference type="InterPro" id="IPR014746">
    <property type="entry name" value="Gln_synth/guanido_kin_cat_dom"/>
</dbReference>
<dbReference type="InterPro" id="IPR006336">
    <property type="entry name" value="GCS2"/>
</dbReference>